<evidence type="ECO:0000313" key="1">
    <source>
        <dbReference type="EMBL" id="KAA8569523.1"/>
    </source>
</evidence>
<accession>A0A5M9JMC1</accession>
<comment type="caution">
    <text evidence="1">The sequence shown here is derived from an EMBL/GenBank/DDBJ whole genome shotgun (WGS) entry which is preliminary data.</text>
</comment>
<dbReference type="Proteomes" id="UP000322873">
    <property type="component" value="Unassembled WGS sequence"/>
</dbReference>
<dbReference type="EMBL" id="VICG01000008">
    <property type="protein sequence ID" value="KAA8569523.1"/>
    <property type="molecule type" value="Genomic_DNA"/>
</dbReference>
<dbReference type="AlphaFoldDB" id="A0A5M9JMC1"/>
<reference evidence="1 2" key="1">
    <citation type="submission" date="2019-06" db="EMBL/GenBank/DDBJ databases">
        <title>Genome Sequence of the Brown Rot Fungal Pathogen Monilinia fructicola.</title>
        <authorList>
            <person name="De Miccolis Angelini R.M."/>
            <person name="Landi L."/>
            <person name="Abate D."/>
            <person name="Pollastro S."/>
            <person name="Romanazzi G."/>
            <person name="Faretra F."/>
        </authorList>
    </citation>
    <scope>NUCLEOTIDE SEQUENCE [LARGE SCALE GENOMIC DNA]</scope>
    <source>
        <strain evidence="1 2">Mfrc123</strain>
    </source>
</reference>
<gene>
    <name evidence="1" type="ORF">EYC84_001146</name>
</gene>
<proteinExistence type="predicted"/>
<name>A0A5M9JMC1_MONFR</name>
<keyword evidence="2" id="KW-1185">Reference proteome</keyword>
<sequence length="86" mass="9521">MLNTHTSGTLLLIPGQAAFDIKDIEPWLSPGLVFQIGFPRPGESITAYLYLALHFPSHTRVCLPLAINNAPIQCDYLSKSQHFQQG</sequence>
<organism evidence="1 2">
    <name type="scientific">Monilinia fructicola</name>
    <name type="common">Brown rot fungus</name>
    <name type="synonym">Ciboria fructicola</name>
    <dbReference type="NCBI Taxonomy" id="38448"/>
    <lineage>
        <taxon>Eukaryota</taxon>
        <taxon>Fungi</taxon>
        <taxon>Dikarya</taxon>
        <taxon>Ascomycota</taxon>
        <taxon>Pezizomycotina</taxon>
        <taxon>Leotiomycetes</taxon>
        <taxon>Helotiales</taxon>
        <taxon>Sclerotiniaceae</taxon>
        <taxon>Monilinia</taxon>
    </lineage>
</organism>
<protein>
    <submittedName>
        <fullName evidence="1">Uncharacterized protein</fullName>
    </submittedName>
</protein>
<evidence type="ECO:0000313" key="2">
    <source>
        <dbReference type="Proteomes" id="UP000322873"/>
    </source>
</evidence>